<gene>
    <name evidence="4" type="ORF">EDC38_2027</name>
</gene>
<dbReference type="Gene3D" id="1.20.120.1760">
    <property type="match status" value="1"/>
</dbReference>
<dbReference type="InterPro" id="IPR043130">
    <property type="entry name" value="CDP-OH_PTrfase_TM_dom"/>
</dbReference>
<dbReference type="InterPro" id="IPR000462">
    <property type="entry name" value="CDP-OH_P_trans"/>
</dbReference>
<proteinExistence type="inferred from homology"/>
<keyword evidence="1 2" id="KW-0808">Transferase</keyword>
<feature type="transmembrane region" description="Helical" evidence="3">
    <location>
        <begin position="36"/>
        <end position="61"/>
    </location>
</feature>
<dbReference type="GO" id="GO:0016020">
    <property type="term" value="C:membrane"/>
    <property type="evidence" value="ECO:0007669"/>
    <property type="project" value="InterPro"/>
</dbReference>
<keyword evidence="3" id="KW-0812">Transmembrane</keyword>
<evidence type="ECO:0000313" key="4">
    <source>
        <dbReference type="EMBL" id="ROQ21403.1"/>
    </source>
</evidence>
<sequence length="211" mass="23208">MLDTRLIPLTRPPLRWLAARLDRLGITADQVTVGGFVIGMLCIPLLALEWYVAALVVIVLNRLSDGLDGALARIQGISDSGGFLDIVLDFIFYNAVPFGFLLANPEQNAFWSALLMLSFVGTGTTFLAFAIMANKYQLNSPDYPQKSLYYMGGLAEGTETIVALVLFCLFPQYFPWLAGLFAVMCWITTAARIRAGFTTLKALSPRVRTVN</sequence>
<dbReference type="InterPro" id="IPR048254">
    <property type="entry name" value="CDP_ALCOHOL_P_TRANSF_CS"/>
</dbReference>
<keyword evidence="3" id="KW-0472">Membrane</keyword>
<comment type="similarity">
    <text evidence="2">Belongs to the CDP-alcohol phosphatidyltransferase class-I family.</text>
</comment>
<comment type="caution">
    <text evidence="4">The sequence shown here is derived from an EMBL/GenBank/DDBJ whole genome shotgun (WGS) entry which is preliminary data.</text>
</comment>
<reference evidence="4 5" key="1">
    <citation type="submission" date="2018-11" db="EMBL/GenBank/DDBJ databases">
        <title>Genomic Encyclopedia of Type Strains, Phase IV (KMG-IV): sequencing the most valuable type-strain genomes for metagenomic binning, comparative biology and taxonomic classification.</title>
        <authorList>
            <person name="Goeker M."/>
        </authorList>
    </citation>
    <scope>NUCLEOTIDE SEQUENCE [LARGE SCALE GENOMIC DNA]</scope>
    <source>
        <strain evidence="4 5">DSM 16974</strain>
    </source>
</reference>
<dbReference type="EMBL" id="RJUK01000001">
    <property type="protein sequence ID" value="ROQ21403.1"/>
    <property type="molecule type" value="Genomic_DNA"/>
</dbReference>
<dbReference type="GO" id="GO:0008654">
    <property type="term" value="P:phospholipid biosynthetic process"/>
    <property type="evidence" value="ECO:0007669"/>
    <property type="project" value="InterPro"/>
</dbReference>
<evidence type="ECO:0000256" key="1">
    <source>
        <dbReference type="ARBA" id="ARBA00022679"/>
    </source>
</evidence>
<dbReference type="OrthoDB" id="9790577at2"/>
<dbReference type="Pfam" id="PF01066">
    <property type="entry name" value="CDP-OH_P_transf"/>
    <property type="match status" value="1"/>
</dbReference>
<dbReference type="RefSeq" id="WP_123638408.1">
    <property type="nucleotide sequence ID" value="NZ_RJUK01000001.1"/>
</dbReference>
<evidence type="ECO:0000256" key="2">
    <source>
        <dbReference type="RuleBase" id="RU003750"/>
    </source>
</evidence>
<keyword evidence="5" id="KW-1185">Reference proteome</keyword>
<protein>
    <submittedName>
        <fullName evidence="4">Phosphatidylglycerophosphate synthase</fullName>
    </submittedName>
</protein>
<evidence type="ECO:0000313" key="5">
    <source>
        <dbReference type="Proteomes" id="UP000273643"/>
    </source>
</evidence>
<keyword evidence="3" id="KW-1133">Transmembrane helix</keyword>
<dbReference type="PROSITE" id="PS00379">
    <property type="entry name" value="CDP_ALCOHOL_P_TRANSF"/>
    <property type="match status" value="1"/>
</dbReference>
<dbReference type="GO" id="GO:0016780">
    <property type="term" value="F:phosphotransferase activity, for other substituted phosphate groups"/>
    <property type="evidence" value="ECO:0007669"/>
    <property type="project" value="InterPro"/>
</dbReference>
<accession>A0A3N1NYY1</accession>
<feature type="transmembrane region" description="Helical" evidence="3">
    <location>
        <begin position="82"/>
        <end position="103"/>
    </location>
</feature>
<dbReference type="Proteomes" id="UP000273643">
    <property type="component" value="Unassembled WGS sequence"/>
</dbReference>
<dbReference type="AlphaFoldDB" id="A0A3N1NYY1"/>
<name>A0A3N1NYY1_9GAMM</name>
<feature type="transmembrane region" description="Helical" evidence="3">
    <location>
        <begin position="109"/>
        <end position="136"/>
    </location>
</feature>
<organism evidence="4 5">
    <name type="scientific">Marinimicrobium koreense</name>
    <dbReference type="NCBI Taxonomy" id="306545"/>
    <lineage>
        <taxon>Bacteria</taxon>
        <taxon>Pseudomonadati</taxon>
        <taxon>Pseudomonadota</taxon>
        <taxon>Gammaproteobacteria</taxon>
        <taxon>Cellvibrionales</taxon>
        <taxon>Cellvibrionaceae</taxon>
        <taxon>Marinimicrobium</taxon>
    </lineage>
</organism>
<evidence type="ECO:0000256" key="3">
    <source>
        <dbReference type="SAM" id="Phobius"/>
    </source>
</evidence>